<name>A0A9P6EE53_9AGAR</name>
<evidence type="ECO:0000313" key="5">
    <source>
        <dbReference type="Proteomes" id="UP000807306"/>
    </source>
</evidence>
<organism evidence="4 5">
    <name type="scientific">Crepidotus variabilis</name>
    <dbReference type="NCBI Taxonomy" id="179855"/>
    <lineage>
        <taxon>Eukaryota</taxon>
        <taxon>Fungi</taxon>
        <taxon>Dikarya</taxon>
        <taxon>Basidiomycota</taxon>
        <taxon>Agaricomycotina</taxon>
        <taxon>Agaricomycetes</taxon>
        <taxon>Agaricomycetidae</taxon>
        <taxon>Agaricales</taxon>
        <taxon>Agaricineae</taxon>
        <taxon>Crepidotaceae</taxon>
        <taxon>Crepidotus</taxon>
    </lineage>
</organism>
<comment type="caution">
    <text evidence="4">The sequence shown here is derived from an EMBL/GenBank/DDBJ whole genome shotgun (WGS) entry which is preliminary data.</text>
</comment>
<evidence type="ECO:0000256" key="1">
    <source>
        <dbReference type="SAM" id="MobiDB-lite"/>
    </source>
</evidence>
<feature type="compositionally biased region" description="Polar residues" evidence="1">
    <location>
        <begin position="35"/>
        <end position="52"/>
    </location>
</feature>
<dbReference type="InterPro" id="IPR051957">
    <property type="entry name" value="CRISP-LCCL_domain"/>
</dbReference>
<feature type="transmembrane region" description="Helical" evidence="2">
    <location>
        <begin position="433"/>
        <end position="452"/>
    </location>
</feature>
<feature type="transmembrane region" description="Helical" evidence="2">
    <location>
        <begin position="507"/>
        <end position="528"/>
    </location>
</feature>
<keyword evidence="2" id="KW-1133">Transmembrane helix</keyword>
<proteinExistence type="predicted"/>
<accession>A0A9P6EE53</accession>
<evidence type="ECO:0000256" key="2">
    <source>
        <dbReference type="SAM" id="Phobius"/>
    </source>
</evidence>
<feature type="transmembrane region" description="Helical" evidence="2">
    <location>
        <begin position="473"/>
        <end position="495"/>
    </location>
</feature>
<dbReference type="Proteomes" id="UP000807306">
    <property type="component" value="Unassembled WGS sequence"/>
</dbReference>
<dbReference type="PANTHER" id="PTHR31331">
    <property type="entry name" value="LCCL DOMAIN PROTEIN (AFU_ORTHOLOGUE AFUA_5G08630)"/>
    <property type="match status" value="1"/>
</dbReference>
<sequence length="685" mass="74759">MDAESTRGSSAPLTRTRSESESGLTLTSRPGFVTLPSSESTQSHYTAASTTAADEKGYEGADTGIYELAVRTPELGSESESELVQVQPRRKTWVSKVKQSVARRYPSTYTRIRRVVLYVRGPRPKVDLPPPTPLLNISLRLSSLHISLPLEFTLLKHTSRLTSPYLFTLLSICYITSLALLSRSQSFQTPPSSYLTCLSTYWLANSQCGVDGRECGPFDERVSEFRCPAQCENTILQNPRMVGGEEIKFVPLIVGGGDEERTYRGDSFICASAVQAGIISKDKGGCGSVHLIGNYTNFLPYTAHGLSSIGFPSIFPYSFRFLSTPSSSPTLSHCTDYRTPALAYNILITTSLFLLFRPSPLTLFFSLICIGFWHVALFSQPHGPPPKLDVAFGAFLPALFVAYAFWRVAVRFVMPLFVGGGGAGGMSTPTPMPIESCILYLVGFWIGVLHNLTLDKLPLSRLTSSDITKRSGAISVLVIGLIVVVICVFNQLRVIRTTGWLGHYVKWYAAGGIVLLVMAFLPGLSLRLHHYIVPMMVLPMTAFPTRLSVVYQGLCIGLFLNGVAAFGFDGILQSLAVLKQDAISGSGHPTFLTNSTNFNASIPLMNQTLRWSELLDSWDGFALLIDDVERYAGAALEFSLSALDPGIPHFFRVAYTNSGTPGDFTNAATYLPNGTWVDALPGASY</sequence>
<feature type="transmembrane region" description="Helical" evidence="2">
    <location>
        <begin position="390"/>
        <end position="413"/>
    </location>
</feature>
<reference evidence="4" key="1">
    <citation type="submission" date="2020-11" db="EMBL/GenBank/DDBJ databases">
        <authorList>
            <consortium name="DOE Joint Genome Institute"/>
            <person name="Ahrendt S."/>
            <person name="Riley R."/>
            <person name="Andreopoulos W."/>
            <person name="Labutti K."/>
            <person name="Pangilinan J."/>
            <person name="Ruiz-Duenas F.J."/>
            <person name="Barrasa J.M."/>
            <person name="Sanchez-Garcia M."/>
            <person name="Camarero S."/>
            <person name="Miyauchi S."/>
            <person name="Serrano A."/>
            <person name="Linde D."/>
            <person name="Babiker R."/>
            <person name="Drula E."/>
            <person name="Ayuso-Fernandez I."/>
            <person name="Pacheco R."/>
            <person name="Padilla G."/>
            <person name="Ferreira P."/>
            <person name="Barriuso J."/>
            <person name="Kellner H."/>
            <person name="Castanera R."/>
            <person name="Alfaro M."/>
            <person name="Ramirez L."/>
            <person name="Pisabarro A.G."/>
            <person name="Kuo A."/>
            <person name="Tritt A."/>
            <person name="Lipzen A."/>
            <person name="He G."/>
            <person name="Yan M."/>
            <person name="Ng V."/>
            <person name="Cullen D."/>
            <person name="Martin F."/>
            <person name="Rosso M.-N."/>
            <person name="Henrissat B."/>
            <person name="Hibbett D."/>
            <person name="Martinez A.T."/>
            <person name="Grigoriev I.V."/>
        </authorList>
    </citation>
    <scope>NUCLEOTIDE SEQUENCE</scope>
    <source>
        <strain evidence="4">CBS 506.95</strain>
    </source>
</reference>
<evidence type="ECO:0000313" key="4">
    <source>
        <dbReference type="EMBL" id="KAF9527813.1"/>
    </source>
</evidence>
<feature type="compositionally biased region" description="Polar residues" evidence="1">
    <location>
        <begin position="1"/>
        <end position="28"/>
    </location>
</feature>
<dbReference type="InterPro" id="IPR004043">
    <property type="entry name" value="LCCL"/>
</dbReference>
<feature type="domain" description="LCCL" evidence="3">
    <location>
        <begin position="199"/>
        <end position="309"/>
    </location>
</feature>
<keyword evidence="2" id="KW-0812">Transmembrane</keyword>
<protein>
    <recommendedName>
        <fullName evidence="3">LCCL domain-containing protein</fullName>
    </recommendedName>
</protein>
<evidence type="ECO:0000259" key="3">
    <source>
        <dbReference type="PROSITE" id="PS50820"/>
    </source>
</evidence>
<keyword evidence="5" id="KW-1185">Reference proteome</keyword>
<gene>
    <name evidence="4" type="ORF">CPB83DRAFT_894993</name>
</gene>
<dbReference type="Pfam" id="PF03815">
    <property type="entry name" value="LCCL"/>
    <property type="match status" value="1"/>
</dbReference>
<dbReference type="OrthoDB" id="441660at2759"/>
<feature type="transmembrane region" description="Helical" evidence="2">
    <location>
        <begin position="549"/>
        <end position="568"/>
    </location>
</feature>
<dbReference type="EMBL" id="MU157858">
    <property type="protein sequence ID" value="KAF9527813.1"/>
    <property type="molecule type" value="Genomic_DNA"/>
</dbReference>
<dbReference type="PROSITE" id="PS50820">
    <property type="entry name" value="LCCL"/>
    <property type="match status" value="1"/>
</dbReference>
<dbReference type="Gene3D" id="2.170.130.20">
    <property type="entry name" value="LCCL-like domain"/>
    <property type="match status" value="1"/>
</dbReference>
<dbReference type="AlphaFoldDB" id="A0A9P6EE53"/>
<keyword evidence="2" id="KW-0472">Membrane</keyword>
<dbReference type="SUPFAM" id="SSF69848">
    <property type="entry name" value="LCCL domain"/>
    <property type="match status" value="1"/>
</dbReference>
<feature type="region of interest" description="Disordered" evidence="1">
    <location>
        <begin position="1"/>
        <end position="55"/>
    </location>
</feature>
<dbReference type="InterPro" id="IPR036609">
    <property type="entry name" value="LCCL_sf"/>
</dbReference>
<dbReference type="PANTHER" id="PTHR31331:SF1">
    <property type="entry name" value="CYSTEINE RICH SECRETORY PROTEIN LCCL DOMAIN CONTAINING 2"/>
    <property type="match status" value="1"/>
</dbReference>
<feature type="transmembrane region" description="Helical" evidence="2">
    <location>
        <begin position="361"/>
        <end position="378"/>
    </location>
</feature>